<dbReference type="RefSeq" id="WP_405282419.1">
    <property type="nucleotide sequence ID" value="NZ_CP144380.1"/>
</dbReference>
<dbReference type="EMBL" id="JBBHLI010000006">
    <property type="protein sequence ID" value="MEK9501646.1"/>
    <property type="molecule type" value="Genomic_DNA"/>
</dbReference>
<evidence type="ECO:0000313" key="3">
    <source>
        <dbReference type="Proteomes" id="UP001484239"/>
    </source>
</evidence>
<gene>
    <name evidence="2" type="ORF">WI372_11705</name>
</gene>
<keyword evidence="1" id="KW-0812">Transmembrane</keyword>
<proteinExistence type="predicted"/>
<comment type="caution">
    <text evidence="2">The sequence shown here is derived from an EMBL/GenBank/DDBJ whole genome shotgun (WGS) entry which is preliminary data.</text>
</comment>
<evidence type="ECO:0000313" key="2">
    <source>
        <dbReference type="EMBL" id="MEK9501646.1"/>
    </source>
</evidence>
<organism evidence="2 3">
    <name type="scientific">Gaopeijia maritima</name>
    <dbReference type="NCBI Taxonomy" id="3119007"/>
    <lineage>
        <taxon>Bacteria</taxon>
        <taxon>Pseudomonadati</taxon>
        <taxon>Gemmatimonadota</taxon>
        <taxon>Longimicrobiia</taxon>
        <taxon>Gaopeijiales</taxon>
        <taxon>Gaopeijiaceae</taxon>
        <taxon>Gaopeijia</taxon>
    </lineage>
</organism>
<keyword evidence="1" id="KW-1133">Transmembrane helix</keyword>
<sequence>MYTSCMFCNRDLGRNEVVEVFPVGRRLAFDAARGRLWVVCPHCERWNLTPLEERWEAVESCERTFRETRLRAQTPQVGLARTSEGLELVRIGDPLREEFAAWRYGDQFGRRRRKALIMGVGVGVAIAGVAIGGLATGVLSGALVGQSGNFINLWNHTRTRARVRMPDGTVAKVKTPQLNEVAILKADDELGWAVRMQSEKEPGRFRDGRAELVLRGEHARRAATVLVPAVNATGGNREKVRLAVKAIEEAGHPEAFLRNAHDIPAHKWKKRGSLGFLPVEQRLALEMALHEEQEMRAMQGELWRLERAWEEAEEIAAIADELLVPTETLRKFDALKHSDEDSAPEP</sequence>
<dbReference type="Proteomes" id="UP001484239">
    <property type="component" value="Unassembled WGS sequence"/>
</dbReference>
<accession>A0ABU9EA80</accession>
<feature type="transmembrane region" description="Helical" evidence="1">
    <location>
        <begin position="115"/>
        <end position="139"/>
    </location>
</feature>
<keyword evidence="3" id="KW-1185">Reference proteome</keyword>
<keyword evidence="1" id="KW-0472">Membrane</keyword>
<reference evidence="2 3" key="1">
    <citation type="submission" date="2024-02" db="EMBL/GenBank/DDBJ databases">
        <title>A novel Gemmatimonadota bacterium.</title>
        <authorList>
            <person name="Du Z.-J."/>
            <person name="Ye Y.-Q."/>
        </authorList>
    </citation>
    <scope>NUCLEOTIDE SEQUENCE [LARGE SCALE GENOMIC DNA]</scope>
    <source>
        <strain evidence="2 3">DH-20</strain>
    </source>
</reference>
<protein>
    <submittedName>
        <fullName evidence="2">Uncharacterized protein</fullName>
    </submittedName>
</protein>
<evidence type="ECO:0000256" key="1">
    <source>
        <dbReference type="SAM" id="Phobius"/>
    </source>
</evidence>
<name>A0ABU9EA80_9BACT</name>